<feature type="domain" description="ABC transmembrane type-1" evidence="13">
    <location>
        <begin position="105"/>
        <end position="403"/>
    </location>
</feature>
<dbReference type="InterPro" id="IPR003593">
    <property type="entry name" value="AAA+_ATPase"/>
</dbReference>
<evidence type="ECO:0000256" key="2">
    <source>
        <dbReference type="ARBA" id="ARBA00022448"/>
    </source>
</evidence>
<dbReference type="Gene3D" id="1.20.1560.10">
    <property type="entry name" value="ABC transporter type 1, transmembrane domain"/>
    <property type="match status" value="1"/>
</dbReference>
<feature type="transmembrane region" description="Helical" evidence="11">
    <location>
        <begin position="260"/>
        <end position="279"/>
    </location>
</feature>
<accession>A0AAF5D330</accession>
<keyword evidence="4" id="KW-0547">Nucleotide-binding</keyword>
<evidence type="ECO:0000256" key="5">
    <source>
        <dbReference type="ARBA" id="ARBA00022840"/>
    </source>
</evidence>
<dbReference type="GO" id="GO:0006879">
    <property type="term" value="P:intracellular iron ion homeostasis"/>
    <property type="evidence" value="ECO:0007669"/>
    <property type="project" value="TreeGrafter"/>
</dbReference>
<evidence type="ECO:0000256" key="11">
    <source>
        <dbReference type="SAM" id="Phobius"/>
    </source>
</evidence>
<dbReference type="WBParaSite" id="TCONS_00006102.p1">
    <property type="protein sequence ID" value="TCONS_00006102.p1"/>
    <property type="gene ID" value="XLOC_004283"/>
</dbReference>
<dbReference type="InterPro" id="IPR011527">
    <property type="entry name" value="ABC1_TM_dom"/>
</dbReference>
<dbReference type="InterPro" id="IPR017871">
    <property type="entry name" value="ABC_transporter-like_CS"/>
</dbReference>
<dbReference type="GO" id="GO:0140359">
    <property type="term" value="F:ABC-type transporter activity"/>
    <property type="evidence" value="ECO:0007669"/>
    <property type="project" value="InterPro"/>
</dbReference>
<feature type="transmembrane region" description="Helical" evidence="11">
    <location>
        <begin position="229"/>
        <end position="254"/>
    </location>
</feature>
<evidence type="ECO:0000256" key="7">
    <source>
        <dbReference type="ARBA" id="ARBA00023136"/>
    </source>
</evidence>
<dbReference type="PROSITE" id="PS50893">
    <property type="entry name" value="ABC_TRANSPORTER_2"/>
    <property type="match status" value="1"/>
</dbReference>
<evidence type="ECO:0000256" key="1">
    <source>
        <dbReference type="ARBA" id="ARBA00004448"/>
    </source>
</evidence>
<reference evidence="15" key="1">
    <citation type="submission" date="2024-02" db="UniProtKB">
        <authorList>
            <consortium name="WormBaseParasite"/>
        </authorList>
    </citation>
    <scope>IDENTIFICATION</scope>
</reference>
<dbReference type="InterPro" id="IPR003439">
    <property type="entry name" value="ABC_transporter-like_ATP-bd"/>
</dbReference>
<proteinExistence type="predicted"/>
<evidence type="ECO:0000313" key="14">
    <source>
        <dbReference type="Proteomes" id="UP000035681"/>
    </source>
</evidence>
<dbReference type="AlphaFoldDB" id="A0AAF5D330"/>
<dbReference type="SMART" id="SM00382">
    <property type="entry name" value="AAA"/>
    <property type="match status" value="1"/>
</dbReference>
<evidence type="ECO:0000259" key="12">
    <source>
        <dbReference type="PROSITE" id="PS50893"/>
    </source>
</evidence>
<keyword evidence="6 11" id="KW-1133">Transmembrane helix</keyword>
<dbReference type="SUPFAM" id="SSF52540">
    <property type="entry name" value="P-loop containing nucleoside triphosphate hydrolases"/>
    <property type="match status" value="1"/>
</dbReference>
<dbReference type="PANTHER" id="PTHR24221:SF402">
    <property type="entry name" value="IRON-SULFUR CLUSTERS TRANSPORTER ABCB7, MITOCHONDRIAL"/>
    <property type="match status" value="1"/>
</dbReference>
<evidence type="ECO:0000256" key="6">
    <source>
        <dbReference type="ARBA" id="ARBA00022989"/>
    </source>
</evidence>
<evidence type="ECO:0000313" key="15">
    <source>
        <dbReference type="WBParaSite" id="TCONS_00006102.p1"/>
    </source>
</evidence>
<evidence type="ECO:0000256" key="10">
    <source>
        <dbReference type="ARBA" id="ARBA00048046"/>
    </source>
</evidence>
<evidence type="ECO:0000259" key="13">
    <source>
        <dbReference type="PROSITE" id="PS50929"/>
    </source>
</evidence>
<evidence type="ECO:0000256" key="4">
    <source>
        <dbReference type="ARBA" id="ARBA00022741"/>
    </source>
</evidence>
<dbReference type="Pfam" id="PF00005">
    <property type="entry name" value="ABC_tran"/>
    <property type="match status" value="1"/>
</dbReference>
<sequence length="711" mass="79260">MSQILRNTSSIKKFLQKNQSYILNARNFSKNIRTSPVLRNVGILLGKNKNVLSQMTKVAFHPGASNLVPLGKVSEAKSLSGWEIVRHLLRYVWPKGNWGIKAKVIIAMSFLITAKLVNIYVPFIMKDIINYYNEKVPENLKLSIDEDASKTILTAGFCLIIAYGLARSGSALFNELRNAVFARVSQHSVRNIAQKIFLHLHSLDLKFHLNRQTGALSKAIDRGTRGMSYVLSALVFNVIPTVVEVSLVSGILYAKCGPQFSQATLACLGTYAVSTLAITRWRTKFRHEMNQADNDAGNKAVDSLINYETVKYFNNEQFEAKRYDFFLKKYQDSSLKTLTSLAFLNFTQNVIFSAGLVGVMGLAAQEIQNGTMNVADLVMINTLFFQLSVPLNFLGSVYREVRQGLVDMSTMFSLMSLKSNIQDRPGALPLKIDNEHSTVVMKDIHFGYTPDQPILKGLDLEIPTGKKVAIVGGSGCGKSTIVRLLYRLYDSNSGTITINGQSSKDVTIKSLRESISVVPQDCVLFHDTIFYNLKYGNPEATDEEVYEAAKMADLHEAVLRMPNGYQTIVGERGLKLSGGEKQRVAIARAILKNANIVIYDEATSSLDAKTEENIMRSLRSAFANRTSLFIAHRLATIVDADIIYVLEDGKVIEKGNHHTLLSDSNSKYSELWKFQNINPDILLPKIKKREDDDLLLDLENNKCCGNSACNK</sequence>
<keyword evidence="7 11" id="KW-0472">Membrane</keyword>
<dbReference type="InterPro" id="IPR027417">
    <property type="entry name" value="P-loop_NTPase"/>
</dbReference>
<dbReference type="InterPro" id="IPR039421">
    <property type="entry name" value="Type_1_exporter"/>
</dbReference>
<dbReference type="Pfam" id="PF00664">
    <property type="entry name" value="ABC_membrane"/>
    <property type="match status" value="1"/>
</dbReference>
<dbReference type="FunFam" id="1.20.1560.10:FF:000004">
    <property type="entry name" value="ATP-binding cassette sub-family B member 7"/>
    <property type="match status" value="1"/>
</dbReference>
<dbReference type="InterPro" id="IPR036640">
    <property type="entry name" value="ABC1_TM_sf"/>
</dbReference>
<keyword evidence="5" id="KW-0067">ATP-binding</keyword>
<dbReference type="PROSITE" id="PS50929">
    <property type="entry name" value="ABC_TM1F"/>
    <property type="match status" value="1"/>
</dbReference>
<feature type="transmembrane region" description="Helical" evidence="11">
    <location>
        <begin position="338"/>
        <end position="365"/>
    </location>
</feature>
<name>A0AAF5D330_STRER</name>
<dbReference type="GO" id="GO:0005524">
    <property type="term" value="F:ATP binding"/>
    <property type="evidence" value="ECO:0007669"/>
    <property type="project" value="UniProtKB-KW"/>
</dbReference>
<dbReference type="GO" id="GO:0005743">
    <property type="term" value="C:mitochondrial inner membrane"/>
    <property type="evidence" value="ECO:0007669"/>
    <property type="project" value="UniProtKB-SubCell"/>
</dbReference>
<feature type="transmembrane region" description="Helical" evidence="11">
    <location>
        <begin position="104"/>
        <end position="125"/>
    </location>
</feature>
<evidence type="ECO:0000256" key="3">
    <source>
        <dbReference type="ARBA" id="ARBA00022692"/>
    </source>
</evidence>
<dbReference type="PROSITE" id="PS00211">
    <property type="entry name" value="ABC_TRANSPORTER_1"/>
    <property type="match status" value="1"/>
</dbReference>
<evidence type="ECO:0000256" key="9">
    <source>
        <dbReference type="ARBA" id="ARBA00042945"/>
    </source>
</evidence>
<organism evidence="14 15">
    <name type="scientific">Strongyloides stercoralis</name>
    <name type="common">Threadworm</name>
    <dbReference type="NCBI Taxonomy" id="6248"/>
    <lineage>
        <taxon>Eukaryota</taxon>
        <taxon>Metazoa</taxon>
        <taxon>Ecdysozoa</taxon>
        <taxon>Nematoda</taxon>
        <taxon>Chromadorea</taxon>
        <taxon>Rhabditida</taxon>
        <taxon>Tylenchina</taxon>
        <taxon>Panagrolaimomorpha</taxon>
        <taxon>Strongyloidoidea</taxon>
        <taxon>Strongyloididae</taxon>
        <taxon>Strongyloides</taxon>
    </lineage>
</organism>
<evidence type="ECO:0000256" key="8">
    <source>
        <dbReference type="ARBA" id="ARBA00041016"/>
    </source>
</evidence>
<comment type="subcellular location">
    <subcellularLocation>
        <location evidence="1">Mitochondrion inner membrane</location>
        <topology evidence="1">Multi-pass membrane protein</topology>
    </subcellularLocation>
</comment>
<comment type="catalytic activity">
    <reaction evidence="10">
        <text>(glutathione)4[2Fe(III)-2S] cluster(in) + ATP + H2O = (glutathione)4[2Fe(III)-2S] cluster(out) + ADP + phosphate + H(+)</text>
        <dbReference type="Rhea" id="RHEA:67028"/>
        <dbReference type="ChEBI" id="CHEBI:15377"/>
        <dbReference type="ChEBI" id="CHEBI:15378"/>
        <dbReference type="ChEBI" id="CHEBI:30616"/>
        <dbReference type="ChEBI" id="CHEBI:43474"/>
        <dbReference type="ChEBI" id="CHEBI:167627"/>
        <dbReference type="ChEBI" id="CHEBI:456216"/>
    </reaction>
    <physiologicalReaction direction="left-to-right" evidence="10">
        <dbReference type="Rhea" id="RHEA:67029"/>
    </physiologicalReaction>
</comment>
<protein>
    <recommendedName>
        <fullName evidence="8">Iron-sulfur clusters transporter ABCB7, mitochondrial</fullName>
    </recommendedName>
    <alternativeName>
        <fullName evidence="9">ATP-binding cassette sub-family B member 7, mitochondrial</fullName>
    </alternativeName>
</protein>
<keyword evidence="14" id="KW-1185">Reference proteome</keyword>
<dbReference type="SUPFAM" id="SSF90123">
    <property type="entry name" value="ABC transporter transmembrane region"/>
    <property type="match status" value="1"/>
</dbReference>
<keyword evidence="2" id="KW-0813">Transport</keyword>
<keyword evidence="3 11" id="KW-0812">Transmembrane</keyword>
<dbReference type="FunFam" id="3.40.50.300:FF:000186">
    <property type="entry name" value="ATP-binding cassette sub-family B member 7, mitochondrial"/>
    <property type="match status" value="1"/>
</dbReference>
<dbReference type="PANTHER" id="PTHR24221">
    <property type="entry name" value="ATP-BINDING CASSETTE SUB-FAMILY B"/>
    <property type="match status" value="1"/>
</dbReference>
<dbReference type="Proteomes" id="UP000035681">
    <property type="component" value="Unplaced"/>
</dbReference>
<dbReference type="GO" id="GO:0016887">
    <property type="term" value="F:ATP hydrolysis activity"/>
    <property type="evidence" value="ECO:0007669"/>
    <property type="project" value="InterPro"/>
</dbReference>
<dbReference type="Gene3D" id="3.40.50.300">
    <property type="entry name" value="P-loop containing nucleotide triphosphate hydrolases"/>
    <property type="match status" value="1"/>
</dbReference>
<feature type="transmembrane region" description="Helical" evidence="11">
    <location>
        <begin position="148"/>
        <end position="166"/>
    </location>
</feature>
<dbReference type="CDD" id="cd18582">
    <property type="entry name" value="ABC_6TM_ATM1_ABCB7"/>
    <property type="match status" value="1"/>
</dbReference>
<feature type="domain" description="ABC transporter" evidence="12">
    <location>
        <begin position="439"/>
        <end position="673"/>
    </location>
</feature>